<feature type="domain" description="Glutamine amidotransferase" evidence="5">
    <location>
        <begin position="205"/>
        <end position="353"/>
    </location>
</feature>
<dbReference type="Pfam" id="PF00117">
    <property type="entry name" value="GATase"/>
    <property type="match status" value="1"/>
</dbReference>
<dbReference type="PANTHER" id="PTHR43418:SF4">
    <property type="entry name" value="MULTIFUNCTIONAL TRYPTOPHAN BIOSYNTHESIS PROTEIN"/>
    <property type="match status" value="1"/>
</dbReference>
<dbReference type="PANTHER" id="PTHR43418">
    <property type="entry name" value="MULTIFUNCTIONAL TRYPTOPHAN BIOSYNTHESIS PROTEIN-RELATED"/>
    <property type="match status" value="1"/>
</dbReference>
<accession>A0ABP0YZE7</accession>
<keyword evidence="4" id="KW-0315">Glutamine amidotransferase</keyword>
<dbReference type="InterPro" id="IPR050472">
    <property type="entry name" value="Anth_synth/Amidotransfase"/>
</dbReference>
<evidence type="ECO:0000259" key="5">
    <source>
        <dbReference type="Pfam" id="PF00117"/>
    </source>
</evidence>
<keyword evidence="3" id="KW-0028">Amino-acid biosynthesis</keyword>
<evidence type="ECO:0000256" key="2">
    <source>
        <dbReference type="ARBA" id="ARBA00012266"/>
    </source>
</evidence>
<comment type="pathway">
    <text evidence="1">Amino-acid biosynthesis; L-tryptophan biosynthesis; L-tryptophan from chorismate: step 1/5.</text>
</comment>
<proteinExistence type="predicted"/>
<keyword evidence="7" id="KW-1185">Reference proteome</keyword>
<organism evidence="6 7">
    <name type="scientific">Citrullus colocynthis</name>
    <name type="common">colocynth</name>
    <dbReference type="NCBI Taxonomy" id="252529"/>
    <lineage>
        <taxon>Eukaryota</taxon>
        <taxon>Viridiplantae</taxon>
        <taxon>Streptophyta</taxon>
        <taxon>Embryophyta</taxon>
        <taxon>Tracheophyta</taxon>
        <taxon>Spermatophyta</taxon>
        <taxon>Magnoliopsida</taxon>
        <taxon>eudicotyledons</taxon>
        <taxon>Gunneridae</taxon>
        <taxon>Pentapetalae</taxon>
        <taxon>rosids</taxon>
        <taxon>fabids</taxon>
        <taxon>Cucurbitales</taxon>
        <taxon>Cucurbitaceae</taxon>
        <taxon>Benincaseae</taxon>
        <taxon>Citrullus</taxon>
    </lineage>
</organism>
<dbReference type="Proteomes" id="UP001642487">
    <property type="component" value="Chromosome 6"/>
</dbReference>
<dbReference type="PROSITE" id="PS51273">
    <property type="entry name" value="GATASE_TYPE_1"/>
    <property type="match status" value="1"/>
</dbReference>
<dbReference type="PRINTS" id="PR00096">
    <property type="entry name" value="GATASE"/>
</dbReference>
<dbReference type="Gene3D" id="3.40.50.880">
    <property type="match status" value="1"/>
</dbReference>
<dbReference type="InterPro" id="IPR029062">
    <property type="entry name" value="Class_I_gatase-like"/>
</dbReference>
<dbReference type="InterPro" id="IPR006221">
    <property type="entry name" value="TrpG/PapA_dom"/>
</dbReference>
<evidence type="ECO:0000256" key="3">
    <source>
        <dbReference type="ARBA" id="ARBA00022822"/>
    </source>
</evidence>
<dbReference type="EMBL" id="OZ021740">
    <property type="protein sequence ID" value="CAK9324080.1"/>
    <property type="molecule type" value="Genomic_DNA"/>
</dbReference>
<keyword evidence="3" id="KW-0057">Aromatic amino acid biosynthesis</keyword>
<sequence>MNLYLLLLEIGQNQSIITDEVSASDEASLMECIIFFSCVGLCRALSFPLLSLQPAPLDTSDLDAIAVLATLNRETRSFSYTTVADQLRQSPASFRAAFVRRRSRSSGVVVRQSRHRIRCLQIRGFHLVSSHLRSHVHCGSAPPAFASSSAAAATGHWVRSPLPSFAASHRNLEFFSKEPVFIDDSSYGEVIRLKVTPYSLPLKLYVGELGCHFAVYRNDDLTVDELRRKNPRGILISPGPGAPQDSGISLQTVLELGPTIPLFGVCMGLQCIGEAFGGKIVRSPYGVVHGKSSPVYYDEKGEEGLLSGLSIPFTAGRYHSLVIDKETFPTDELEVTAWTEDGLIMAAGHKKYKHLQ</sequence>
<dbReference type="SUPFAM" id="SSF52317">
    <property type="entry name" value="Class I glutamine amidotransferase-like"/>
    <property type="match status" value="1"/>
</dbReference>
<evidence type="ECO:0000313" key="7">
    <source>
        <dbReference type="Proteomes" id="UP001642487"/>
    </source>
</evidence>
<evidence type="ECO:0000313" key="6">
    <source>
        <dbReference type="EMBL" id="CAK9324080.1"/>
    </source>
</evidence>
<gene>
    <name evidence="6" type="ORF">CITCOLO1_LOCUS16304</name>
</gene>
<dbReference type="InterPro" id="IPR017926">
    <property type="entry name" value="GATASE"/>
</dbReference>
<dbReference type="CDD" id="cd01743">
    <property type="entry name" value="GATase1_Anthranilate_Synthase"/>
    <property type="match status" value="1"/>
</dbReference>
<feature type="non-terminal residue" evidence="6">
    <location>
        <position position="356"/>
    </location>
</feature>
<keyword evidence="3" id="KW-0822">Tryptophan biosynthesis</keyword>
<reference evidence="6 7" key="1">
    <citation type="submission" date="2024-03" db="EMBL/GenBank/DDBJ databases">
        <authorList>
            <person name="Gkanogiannis A."/>
            <person name="Becerra Lopez-Lavalle L."/>
        </authorList>
    </citation>
    <scope>NUCLEOTIDE SEQUENCE [LARGE SCALE GENOMIC DNA]</scope>
</reference>
<evidence type="ECO:0000256" key="4">
    <source>
        <dbReference type="ARBA" id="ARBA00022962"/>
    </source>
</evidence>
<name>A0ABP0YZE7_9ROSI</name>
<protein>
    <recommendedName>
        <fullName evidence="2">anthranilate synthase</fullName>
        <ecNumber evidence="2">4.1.3.27</ecNumber>
    </recommendedName>
</protein>
<dbReference type="EC" id="4.1.3.27" evidence="2"/>
<dbReference type="PRINTS" id="PR00097">
    <property type="entry name" value="ANTSNTHASEII"/>
</dbReference>
<evidence type="ECO:0000256" key="1">
    <source>
        <dbReference type="ARBA" id="ARBA00004873"/>
    </source>
</evidence>